<accession>A0A0W0G3E9</accession>
<sequence>MQQQQSYAGPYYSQNAYLANQIPYDGAGPNNNFTPYWSTTTQYPAYLNTPFYQPQGAQQQQQQQQPQKTYTLDKPGRPFRPFKTSLKRHETLPAPQPNQPTRRKRATSNPQQAPKMEAPDPAETPSRMFISFVGTDEIQIEHLSKPAMAEIRNTIFNNNKEWPHGIALDELKDLVWRVKFNNAPWCIGGPSTDKAWDMLLSLFTRFSQRGYAFHTSISIGSSAPRLIFLASELDLTSRFFFVHPSNGGRKLIFIKPPTEIKQHLPNLLLRTNLSGHIDFDLPEDQGITTFSVELKKGLYTARAVSPGHLLVIILRTLESFNVQLETAIPLARKGPLSKLGVGPRPELLLFKVFAKQT</sequence>
<name>A0A0W0G3E9_MONRR</name>
<dbReference type="Proteomes" id="UP000054988">
    <property type="component" value="Unassembled WGS sequence"/>
</dbReference>
<feature type="compositionally biased region" description="Low complexity" evidence="1">
    <location>
        <begin position="54"/>
        <end position="67"/>
    </location>
</feature>
<protein>
    <submittedName>
        <fullName evidence="2">Uncharacterized protein</fullName>
    </submittedName>
</protein>
<comment type="caution">
    <text evidence="2">The sequence shown here is derived from an EMBL/GenBank/DDBJ whole genome shotgun (WGS) entry which is preliminary data.</text>
</comment>
<evidence type="ECO:0000313" key="3">
    <source>
        <dbReference type="Proteomes" id="UP000054988"/>
    </source>
</evidence>
<evidence type="ECO:0000313" key="2">
    <source>
        <dbReference type="EMBL" id="KTB43098.1"/>
    </source>
</evidence>
<evidence type="ECO:0000256" key="1">
    <source>
        <dbReference type="SAM" id="MobiDB-lite"/>
    </source>
</evidence>
<feature type="region of interest" description="Disordered" evidence="1">
    <location>
        <begin position="54"/>
        <end position="124"/>
    </location>
</feature>
<gene>
    <name evidence="2" type="ORF">WG66_4269</name>
</gene>
<dbReference type="EMBL" id="LATX01001245">
    <property type="protein sequence ID" value="KTB43098.1"/>
    <property type="molecule type" value="Genomic_DNA"/>
</dbReference>
<dbReference type="AlphaFoldDB" id="A0A0W0G3E9"/>
<proteinExistence type="predicted"/>
<reference evidence="2 3" key="1">
    <citation type="submission" date="2015-12" db="EMBL/GenBank/DDBJ databases">
        <title>Draft genome sequence of Moniliophthora roreri, the causal agent of frosty pod rot of cacao.</title>
        <authorList>
            <person name="Aime M.C."/>
            <person name="Diaz-Valderrama J.R."/>
            <person name="Kijpornyongpan T."/>
            <person name="Phillips-Mora W."/>
        </authorList>
    </citation>
    <scope>NUCLEOTIDE SEQUENCE [LARGE SCALE GENOMIC DNA]</scope>
    <source>
        <strain evidence="2 3">MCA 2952</strain>
    </source>
</reference>
<organism evidence="2 3">
    <name type="scientific">Moniliophthora roreri</name>
    <name type="common">Frosty pod rot fungus</name>
    <name type="synonym">Monilia roreri</name>
    <dbReference type="NCBI Taxonomy" id="221103"/>
    <lineage>
        <taxon>Eukaryota</taxon>
        <taxon>Fungi</taxon>
        <taxon>Dikarya</taxon>
        <taxon>Basidiomycota</taxon>
        <taxon>Agaricomycotina</taxon>
        <taxon>Agaricomycetes</taxon>
        <taxon>Agaricomycetidae</taxon>
        <taxon>Agaricales</taxon>
        <taxon>Marasmiineae</taxon>
        <taxon>Marasmiaceae</taxon>
        <taxon>Moniliophthora</taxon>
    </lineage>
</organism>
<dbReference type="eggNOG" id="ENOG502SRZW">
    <property type="taxonomic scope" value="Eukaryota"/>
</dbReference>